<organism evidence="6 7">
    <name type="scientific">Owenia fusiformis</name>
    <name type="common">Polychaete worm</name>
    <dbReference type="NCBI Taxonomy" id="6347"/>
    <lineage>
        <taxon>Eukaryota</taxon>
        <taxon>Metazoa</taxon>
        <taxon>Spiralia</taxon>
        <taxon>Lophotrochozoa</taxon>
        <taxon>Annelida</taxon>
        <taxon>Polychaeta</taxon>
        <taxon>Sedentaria</taxon>
        <taxon>Canalipalpata</taxon>
        <taxon>Sabellida</taxon>
        <taxon>Oweniida</taxon>
        <taxon>Oweniidae</taxon>
        <taxon>Owenia</taxon>
    </lineage>
</organism>
<comment type="caution">
    <text evidence="6">The sequence shown here is derived from an EMBL/GenBank/DDBJ whole genome shotgun (WGS) entry which is preliminary data.</text>
</comment>
<dbReference type="GO" id="GO:0008528">
    <property type="term" value="F:G protein-coupled peptide receptor activity"/>
    <property type="evidence" value="ECO:0007669"/>
    <property type="project" value="InterPro"/>
</dbReference>
<evidence type="ECO:0000313" key="6">
    <source>
        <dbReference type="EMBL" id="CAH1773676.1"/>
    </source>
</evidence>
<keyword evidence="4" id="KW-0472">Membrane</keyword>
<evidence type="ECO:0000256" key="5">
    <source>
        <dbReference type="RuleBase" id="RU000688"/>
    </source>
</evidence>
<comment type="similarity">
    <text evidence="5">Belongs to the G-protein coupled receptor 1 family.</text>
</comment>
<dbReference type="PROSITE" id="PS00237">
    <property type="entry name" value="G_PROTEIN_RECEP_F1_1"/>
    <property type="match status" value="1"/>
</dbReference>
<dbReference type="AlphaFoldDB" id="A0A8J1UCD3"/>
<dbReference type="PROSITE" id="PS50262">
    <property type="entry name" value="G_PROTEIN_RECEP_F1_2"/>
    <property type="match status" value="1"/>
</dbReference>
<proteinExistence type="inferred from homology"/>
<dbReference type="SUPFAM" id="SSF81321">
    <property type="entry name" value="Family A G protein-coupled receptor-like"/>
    <property type="match status" value="1"/>
</dbReference>
<evidence type="ECO:0000256" key="1">
    <source>
        <dbReference type="ARBA" id="ARBA00004370"/>
    </source>
</evidence>
<dbReference type="PANTHER" id="PTHR46641:SF2">
    <property type="entry name" value="FMRFAMIDE RECEPTOR"/>
    <property type="match status" value="1"/>
</dbReference>
<name>A0A8J1UCD3_OWEFU</name>
<dbReference type="InterPro" id="IPR017452">
    <property type="entry name" value="GPCR_Rhodpsn_7TM"/>
</dbReference>
<dbReference type="Proteomes" id="UP000749559">
    <property type="component" value="Unassembled WGS sequence"/>
</dbReference>
<evidence type="ECO:0000313" key="7">
    <source>
        <dbReference type="Proteomes" id="UP000749559"/>
    </source>
</evidence>
<keyword evidence="2 5" id="KW-0812">Transmembrane</keyword>
<evidence type="ECO:0000256" key="2">
    <source>
        <dbReference type="ARBA" id="ARBA00022692"/>
    </source>
</evidence>
<evidence type="ECO:0000256" key="4">
    <source>
        <dbReference type="ARBA" id="ARBA00023136"/>
    </source>
</evidence>
<dbReference type="InterPro" id="IPR019427">
    <property type="entry name" value="7TM_GPCR_serpentine_rcpt_Srw"/>
</dbReference>
<dbReference type="InterPro" id="IPR000276">
    <property type="entry name" value="GPCR_Rhodpsn"/>
</dbReference>
<dbReference type="Pfam" id="PF10324">
    <property type="entry name" value="7TM_GPCR_Srw"/>
    <property type="match status" value="1"/>
</dbReference>
<dbReference type="PRINTS" id="PR00237">
    <property type="entry name" value="GPCRRHODOPSN"/>
</dbReference>
<keyword evidence="5" id="KW-0675">Receptor</keyword>
<keyword evidence="5" id="KW-0807">Transducer</keyword>
<reference evidence="6" key="1">
    <citation type="submission" date="2022-03" db="EMBL/GenBank/DDBJ databases">
        <authorList>
            <person name="Martin C."/>
        </authorList>
    </citation>
    <scope>NUCLEOTIDE SEQUENCE</scope>
</reference>
<dbReference type="InterPro" id="IPR052954">
    <property type="entry name" value="GPCR-Ligand_Int"/>
</dbReference>
<dbReference type="CDD" id="cd14978">
    <property type="entry name" value="7tmA_FMRFamide_R-like"/>
    <property type="match status" value="1"/>
</dbReference>
<dbReference type="Gene3D" id="1.20.1070.10">
    <property type="entry name" value="Rhodopsin 7-helix transmembrane proteins"/>
    <property type="match status" value="1"/>
</dbReference>
<dbReference type="PANTHER" id="PTHR46641">
    <property type="entry name" value="FMRFAMIDE RECEPTOR-RELATED"/>
    <property type="match status" value="1"/>
</dbReference>
<protein>
    <submittedName>
        <fullName evidence="6">Uncharacterized protein</fullName>
    </submittedName>
</protein>
<accession>A0A8J1UCD3</accession>
<comment type="subcellular location">
    <subcellularLocation>
        <location evidence="1">Membrane</location>
    </subcellularLocation>
</comment>
<dbReference type="EMBL" id="CAIIXF020000001">
    <property type="protein sequence ID" value="CAH1773676.1"/>
    <property type="molecule type" value="Genomic_DNA"/>
</dbReference>
<gene>
    <name evidence="6" type="ORF">OFUS_LOCUS1245</name>
</gene>
<sequence>MEFPMKVFILLIAGYSSVTEIIAFNFSKQDQRTKTAPFSDTELTSVATLAVPTVSLYENNVTTERNPPGGVNVNPSMLNTTVLNVTKIMNETDAVDINVQTTQEEFAVAIEITSPIVHNLVTSWTENNRNVTETADLYTTRGVDTRTSTMNKPIMSTDTVDVNKVQLSPCLLRHMRTKTLFCCPPYNKDLNLDSLRPKGLTMASMAIEFWLSIVLCAGGLIGNILAFIILSKDNTNTSIFILKSLALVDGTYCLWYLMFDPFLTAYQNTTWVQHRDTKIVHWIALNKQYLGFVNKTLQLLSSWLVVLLTLDRYIVVCKPFKASSLCTLTKARVEVVCISICCICYNIPTCFHQESYMSVNPCTGAPVGMRKLTPFGNSYGYGIVYGMICEGLIKYIIPVVSVLAMNGLLVSALRKAARRRKALVTSTEKDSQKGRDNLTLMLTVVAFMFLLLILPAMGVKIVQILYYFHRSEKIVLNVDILKFSYGLAYCVLIISDLFLRINSSINFIIYTLVSARFRRGLYELVCCKKMADRIQDSAITNENAVSNNRSTAKTQV</sequence>
<dbReference type="GO" id="GO:0016020">
    <property type="term" value="C:membrane"/>
    <property type="evidence" value="ECO:0007669"/>
    <property type="project" value="UniProtKB-SubCell"/>
</dbReference>
<evidence type="ECO:0000256" key="3">
    <source>
        <dbReference type="ARBA" id="ARBA00022989"/>
    </source>
</evidence>
<keyword evidence="3" id="KW-1133">Transmembrane helix</keyword>
<keyword evidence="5" id="KW-0297">G-protein coupled receptor</keyword>
<keyword evidence="7" id="KW-1185">Reference proteome</keyword>